<comment type="caution">
    <text evidence="1">The sequence shown here is derived from an EMBL/GenBank/DDBJ whole genome shotgun (WGS) entry which is preliminary data.</text>
</comment>
<evidence type="ECO:0000313" key="2">
    <source>
        <dbReference type="Proteomes" id="UP000248291"/>
    </source>
</evidence>
<dbReference type="Proteomes" id="UP000248291">
    <property type="component" value="Unassembled WGS sequence"/>
</dbReference>
<proteinExistence type="predicted"/>
<accession>A0AAN4Q7H8</accession>
<protein>
    <submittedName>
        <fullName evidence="1">Uncharacterized protein</fullName>
    </submittedName>
</protein>
<sequence>MANRSIVENSSRLCPIDLTSVRIGFSNEVCAACTAPR</sequence>
<organism evidence="1 2">
    <name type="scientific">Pseudomonas syringae pv. actinidiae</name>
    <dbReference type="NCBI Taxonomy" id="103796"/>
    <lineage>
        <taxon>Bacteria</taxon>
        <taxon>Pseudomonadati</taxon>
        <taxon>Pseudomonadota</taxon>
        <taxon>Gammaproteobacteria</taxon>
        <taxon>Pseudomonadales</taxon>
        <taxon>Pseudomonadaceae</taxon>
        <taxon>Pseudomonas</taxon>
        <taxon>Pseudomonas syringae</taxon>
    </lineage>
</organism>
<dbReference type="EMBL" id="BGKA01000157">
    <property type="protein sequence ID" value="GBH18439.1"/>
    <property type="molecule type" value="Genomic_DNA"/>
</dbReference>
<evidence type="ECO:0000313" key="1">
    <source>
        <dbReference type="EMBL" id="GBH18439.1"/>
    </source>
</evidence>
<dbReference type="AlphaFoldDB" id="A0AAN4Q7H8"/>
<name>A0AAN4Q7H8_PSESF</name>
<reference evidence="1 2" key="1">
    <citation type="submission" date="2018-04" db="EMBL/GenBank/DDBJ databases">
        <title>Draft genome sequence of Pseudomonas syringae pv. actinidiae biovar 3 strains isolated from kiwifruit in Kagawa prefecture.</title>
        <authorList>
            <person name="Tabuchi M."/>
            <person name="Saito M."/>
            <person name="Fujiwara S."/>
            <person name="Sasa N."/>
            <person name="Akimitsu K."/>
            <person name="Gomi K."/>
            <person name="Konishi-Sugita S."/>
            <person name="Hamano K."/>
            <person name="Kataoka I."/>
        </authorList>
    </citation>
    <scope>NUCLEOTIDE SEQUENCE [LARGE SCALE GENOMIC DNA]</scope>
    <source>
        <strain evidence="1 2">MAFF212211</strain>
    </source>
</reference>
<gene>
    <name evidence="1" type="ORF">KPSA3_04426</name>
</gene>